<keyword evidence="2" id="KW-0067">ATP-binding</keyword>
<accession>A0ABP1ECQ8</accession>
<keyword evidence="5" id="KW-1185">Reference proteome</keyword>
<dbReference type="InterPro" id="IPR011009">
    <property type="entry name" value="Kinase-like_dom_sf"/>
</dbReference>
<dbReference type="PANTHER" id="PTHR44329:SF298">
    <property type="entry name" value="MIXED LINEAGE KINASE DOMAIN-LIKE PROTEIN"/>
    <property type="match status" value="1"/>
</dbReference>
<name>A0ABP1ECQ8_9APHY</name>
<feature type="domain" description="Protein kinase" evidence="3">
    <location>
        <begin position="155"/>
        <end position="443"/>
    </location>
</feature>
<dbReference type="PANTHER" id="PTHR44329">
    <property type="entry name" value="SERINE/THREONINE-PROTEIN KINASE TNNI3K-RELATED"/>
    <property type="match status" value="1"/>
</dbReference>
<protein>
    <recommendedName>
        <fullName evidence="3">Protein kinase domain-containing protein</fullName>
    </recommendedName>
</protein>
<sequence length="461" mass="51585">MELTAPIQDDPHAIVEMASLLADAHADTPVGAFFKVLSEDDSGNCPVCYSALPELNDGGAQNVRPSTSPFCTQGCRELAVCMCIMLDGALQSKAHEVIMLHLRDTLAQKALNIMQKIADKSSQHQRPLRRLLINLATACNQLPQSLFLKGVRLLTGSGDRLVAGGFSDVHRGRYNHQDVALKVLRIFSNTDEATRNDLKQKLQYEALLWRNLSHRHVLPFFGIDNHIFHRSPCMVSPYMRNGNVRHKAEGLIKRGYSPDDLYYLHYLFKWMHEIAQGLAYLHREGIVHGDLRGPNILVDDNRSIRLADFGLSVLSEAQSRENNSARGGNERWMAPEQLNPELFGTTSNRPTTASDVFSVGCVCIELYTAQKPYIGLSDYQVIDGVPKNRRPQRTNVVNNIERTVPGELWRIAEKCWEHLPENRPSIQWVVEATGELQVPDDWLQASSSARSVASRSASLAS</sequence>
<evidence type="ECO:0000256" key="1">
    <source>
        <dbReference type="ARBA" id="ARBA00022741"/>
    </source>
</evidence>
<dbReference type="Proteomes" id="UP001497453">
    <property type="component" value="Chromosome 9"/>
</dbReference>
<evidence type="ECO:0000256" key="2">
    <source>
        <dbReference type="ARBA" id="ARBA00022840"/>
    </source>
</evidence>
<keyword evidence="1" id="KW-0547">Nucleotide-binding</keyword>
<dbReference type="InterPro" id="IPR051681">
    <property type="entry name" value="Ser/Thr_Kinases-Pseudokinases"/>
</dbReference>
<dbReference type="InterPro" id="IPR000719">
    <property type="entry name" value="Prot_kinase_dom"/>
</dbReference>
<reference evidence="5" key="1">
    <citation type="submission" date="2024-04" db="EMBL/GenBank/DDBJ databases">
        <authorList>
            <person name="Shaw F."/>
            <person name="Minotto A."/>
        </authorList>
    </citation>
    <scope>NUCLEOTIDE SEQUENCE [LARGE SCALE GENOMIC DNA]</scope>
</reference>
<proteinExistence type="predicted"/>
<evidence type="ECO:0000313" key="4">
    <source>
        <dbReference type="EMBL" id="CAL1717304.1"/>
    </source>
</evidence>
<dbReference type="SUPFAM" id="SSF56112">
    <property type="entry name" value="Protein kinase-like (PK-like)"/>
    <property type="match status" value="1"/>
</dbReference>
<organism evidence="4 5">
    <name type="scientific">Somion occarium</name>
    <dbReference type="NCBI Taxonomy" id="3059160"/>
    <lineage>
        <taxon>Eukaryota</taxon>
        <taxon>Fungi</taxon>
        <taxon>Dikarya</taxon>
        <taxon>Basidiomycota</taxon>
        <taxon>Agaricomycotina</taxon>
        <taxon>Agaricomycetes</taxon>
        <taxon>Polyporales</taxon>
        <taxon>Cerrenaceae</taxon>
        <taxon>Somion</taxon>
    </lineage>
</organism>
<evidence type="ECO:0000259" key="3">
    <source>
        <dbReference type="PROSITE" id="PS50011"/>
    </source>
</evidence>
<dbReference type="InterPro" id="IPR001245">
    <property type="entry name" value="Ser-Thr/Tyr_kinase_cat_dom"/>
</dbReference>
<gene>
    <name evidence="4" type="ORF">GFSPODELE1_LOCUS11158</name>
</gene>
<dbReference type="Pfam" id="PF07714">
    <property type="entry name" value="PK_Tyr_Ser-Thr"/>
    <property type="match status" value="1"/>
</dbReference>
<dbReference type="EMBL" id="OZ037952">
    <property type="protein sequence ID" value="CAL1717304.1"/>
    <property type="molecule type" value="Genomic_DNA"/>
</dbReference>
<evidence type="ECO:0000313" key="5">
    <source>
        <dbReference type="Proteomes" id="UP001497453"/>
    </source>
</evidence>
<dbReference type="PROSITE" id="PS50011">
    <property type="entry name" value="PROTEIN_KINASE_DOM"/>
    <property type="match status" value="1"/>
</dbReference>
<dbReference type="Gene3D" id="1.10.510.10">
    <property type="entry name" value="Transferase(Phosphotransferase) domain 1"/>
    <property type="match status" value="1"/>
</dbReference>